<keyword evidence="4 6" id="KW-0804">Transcription</keyword>
<keyword evidence="10" id="KW-1185">Reference proteome</keyword>
<dbReference type="GeneID" id="92076456"/>
<evidence type="ECO:0000256" key="3">
    <source>
        <dbReference type="ARBA" id="ARBA00022478"/>
    </source>
</evidence>
<evidence type="ECO:0000259" key="7">
    <source>
        <dbReference type="Pfam" id="PF03876"/>
    </source>
</evidence>
<comment type="function">
    <text evidence="6">DNA-dependent RNA polymerase which catalyzes the transcription of DNA into RNA using the four ribonucleoside triphosphates as substrates.</text>
</comment>
<protein>
    <recommendedName>
        <fullName evidence="6">DNA-directed RNA polymerase subunit</fullName>
    </recommendedName>
</protein>
<dbReference type="EMBL" id="JAQQWE010000005">
    <property type="protein sequence ID" value="KAK7951444.1"/>
    <property type="molecule type" value="Genomic_DNA"/>
</dbReference>
<dbReference type="InterPro" id="IPR005576">
    <property type="entry name" value="Rpb7-like_N"/>
</dbReference>
<evidence type="ECO:0000256" key="2">
    <source>
        <dbReference type="ARBA" id="ARBA00009307"/>
    </source>
</evidence>
<sequence length="219" mass="24961">MFILTKIADLVQIAPAQFEKHSRVAIEDNINAKYSNRVIQKIGLCICMYDLLWASEGLIGHGTGLVNVNVEFRLIVFRPFKGETILGRISSATPEGINSKSTPAPPTAASFELRPPDYHVVRTDFFEEIFVSYKELPESCEFNHNAQLWTWVVDDDRMYYDKNEPVRLSVIDEVWHDQVPESTAEDAVEQAKKISPYSIQGTMMKEGLGVCIWWDDTEE</sequence>
<evidence type="ECO:0000256" key="4">
    <source>
        <dbReference type="ARBA" id="ARBA00023163"/>
    </source>
</evidence>
<dbReference type="Gene3D" id="3.30.1490.120">
    <property type="entry name" value="RNA polymerase Rpb7-like, N-terminal domain"/>
    <property type="match status" value="1"/>
</dbReference>
<keyword evidence="3 6" id="KW-0240">DNA-directed RNA polymerase</keyword>
<keyword evidence="5 6" id="KW-0539">Nucleus</keyword>
<comment type="subcellular location">
    <subcellularLocation>
        <location evidence="1 6">Nucleus</location>
    </subcellularLocation>
</comment>
<accession>A0ABR1QBT2</accession>
<comment type="caution">
    <text evidence="9">The sequence shown here is derived from an EMBL/GenBank/DDBJ whole genome shotgun (WGS) entry which is preliminary data.</text>
</comment>
<reference evidence="9 10" key="1">
    <citation type="submission" date="2023-01" db="EMBL/GenBank/DDBJ databases">
        <title>Analysis of 21 Apiospora genomes using comparative genomics revels a genus with tremendous synthesis potential of carbohydrate active enzymes and secondary metabolites.</title>
        <authorList>
            <person name="Sorensen T."/>
        </authorList>
    </citation>
    <scope>NUCLEOTIDE SEQUENCE [LARGE SCALE GENOMIC DNA]</scope>
    <source>
        <strain evidence="9 10">CBS 24483</strain>
    </source>
</reference>
<dbReference type="PANTHER" id="PTHR12709">
    <property type="entry name" value="DNA-DIRECTED RNA POLYMERASE II, III"/>
    <property type="match status" value="1"/>
</dbReference>
<proteinExistence type="inferred from homology"/>
<evidence type="ECO:0000259" key="8">
    <source>
        <dbReference type="Pfam" id="PF08292"/>
    </source>
</evidence>
<dbReference type="PANTHER" id="PTHR12709:SF1">
    <property type="entry name" value="DNA-DIRECTED RNA POLYMERASE III SUBUNIT RPC8"/>
    <property type="match status" value="1"/>
</dbReference>
<dbReference type="CDD" id="cd04330">
    <property type="entry name" value="RNAP_III_Rpc25_N"/>
    <property type="match status" value="1"/>
</dbReference>
<feature type="domain" description="RNA polymerase III subunit Rpc25" evidence="8">
    <location>
        <begin position="121"/>
        <end position="214"/>
    </location>
</feature>
<evidence type="ECO:0000256" key="5">
    <source>
        <dbReference type="ARBA" id="ARBA00023242"/>
    </source>
</evidence>
<dbReference type="InterPro" id="IPR045113">
    <property type="entry name" value="Rpb7-like"/>
</dbReference>
<evidence type="ECO:0000313" key="10">
    <source>
        <dbReference type="Proteomes" id="UP001391051"/>
    </source>
</evidence>
<dbReference type="InterPro" id="IPR012340">
    <property type="entry name" value="NA-bd_OB-fold"/>
</dbReference>
<dbReference type="SUPFAM" id="SSF88798">
    <property type="entry name" value="N-terminal, heterodimerisation domain of RBP7 (RpoE)"/>
    <property type="match status" value="1"/>
</dbReference>
<dbReference type="Pfam" id="PF03876">
    <property type="entry name" value="SHS2_Rpb7-N"/>
    <property type="match status" value="1"/>
</dbReference>
<dbReference type="RefSeq" id="XP_066699506.1">
    <property type="nucleotide sequence ID" value="XM_066843394.1"/>
</dbReference>
<dbReference type="Pfam" id="PF08292">
    <property type="entry name" value="RNA_pol_Rbc25"/>
    <property type="match status" value="1"/>
</dbReference>
<name>A0ABR1QBT2_9PEZI</name>
<organism evidence="9 10">
    <name type="scientific">Apiospora aurea</name>
    <dbReference type="NCBI Taxonomy" id="335848"/>
    <lineage>
        <taxon>Eukaryota</taxon>
        <taxon>Fungi</taxon>
        <taxon>Dikarya</taxon>
        <taxon>Ascomycota</taxon>
        <taxon>Pezizomycotina</taxon>
        <taxon>Sordariomycetes</taxon>
        <taxon>Xylariomycetidae</taxon>
        <taxon>Amphisphaeriales</taxon>
        <taxon>Apiosporaceae</taxon>
        <taxon>Apiospora</taxon>
    </lineage>
</organism>
<evidence type="ECO:0000313" key="9">
    <source>
        <dbReference type="EMBL" id="KAK7951444.1"/>
    </source>
</evidence>
<gene>
    <name evidence="9" type="ORF">PG986_007172</name>
</gene>
<comment type="similarity">
    <text evidence="2">Belongs to the eukaryotic RPB7/RPC8 RNA polymerase subunit family.</text>
</comment>
<dbReference type="Gene3D" id="2.40.50.140">
    <property type="entry name" value="Nucleic acid-binding proteins"/>
    <property type="match status" value="1"/>
</dbReference>
<evidence type="ECO:0000256" key="1">
    <source>
        <dbReference type="ARBA" id="ARBA00004123"/>
    </source>
</evidence>
<dbReference type="Proteomes" id="UP001391051">
    <property type="component" value="Unassembled WGS sequence"/>
</dbReference>
<dbReference type="InterPro" id="IPR013238">
    <property type="entry name" value="RNA_pol_III_Rbc25"/>
</dbReference>
<evidence type="ECO:0000256" key="6">
    <source>
        <dbReference type="RuleBase" id="RU369086"/>
    </source>
</evidence>
<dbReference type="SUPFAM" id="SSF50249">
    <property type="entry name" value="Nucleic acid-binding proteins"/>
    <property type="match status" value="1"/>
</dbReference>
<feature type="domain" description="RNA polymerase Rpb7-like N-terminal" evidence="7">
    <location>
        <begin position="9"/>
        <end position="64"/>
    </location>
</feature>
<dbReference type="InterPro" id="IPR036898">
    <property type="entry name" value="RNA_pol_Rpb7-like_N_sf"/>
</dbReference>